<feature type="signal peptide" evidence="1">
    <location>
        <begin position="1"/>
        <end position="31"/>
    </location>
</feature>
<keyword evidence="1" id="KW-0732">Signal</keyword>
<evidence type="ECO:0000256" key="1">
    <source>
        <dbReference type="SAM" id="SignalP"/>
    </source>
</evidence>
<gene>
    <name evidence="2" type="ORF">URODEC1_LOCUS116541</name>
</gene>
<reference evidence="2 3" key="2">
    <citation type="submission" date="2024-10" db="EMBL/GenBank/DDBJ databases">
        <authorList>
            <person name="Ryan C."/>
        </authorList>
    </citation>
    <scope>NUCLEOTIDE SEQUENCE [LARGE SCALE GENOMIC DNA]</scope>
</reference>
<proteinExistence type="predicted"/>
<evidence type="ECO:0000313" key="2">
    <source>
        <dbReference type="EMBL" id="CAL5095627.1"/>
    </source>
</evidence>
<reference evidence="3" key="1">
    <citation type="submission" date="2024-06" db="EMBL/GenBank/DDBJ databases">
        <authorList>
            <person name="Ryan C."/>
        </authorList>
    </citation>
    <scope>NUCLEOTIDE SEQUENCE [LARGE SCALE GENOMIC DNA]</scope>
</reference>
<evidence type="ECO:0000313" key="3">
    <source>
        <dbReference type="Proteomes" id="UP001497457"/>
    </source>
</evidence>
<accession>A0ABC9GK62</accession>
<feature type="chain" id="PRO_5044756248" evidence="1">
    <location>
        <begin position="32"/>
        <end position="121"/>
    </location>
</feature>
<dbReference type="PROSITE" id="PS51257">
    <property type="entry name" value="PROKAR_LIPOPROTEIN"/>
    <property type="match status" value="1"/>
</dbReference>
<name>A0ABC9GK62_9POAL</name>
<dbReference type="AlphaFoldDB" id="A0ABC9GK62"/>
<organism evidence="2 3">
    <name type="scientific">Urochloa decumbens</name>
    <dbReference type="NCBI Taxonomy" id="240449"/>
    <lineage>
        <taxon>Eukaryota</taxon>
        <taxon>Viridiplantae</taxon>
        <taxon>Streptophyta</taxon>
        <taxon>Embryophyta</taxon>
        <taxon>Tracheophyta</taxon>
        <taxon>Spermatophyta</taxon>
        <taxon>Magnoliopsida</taxon>
        <taxon>Liliopsida</taxon>
        <taxon>Poales</taxon>
        <taxon>Poaceae</taxon>
        <taxon>PACMAD clade</taxon>
        <taxon>Panicoideae</taxon>
        <taxon>Panicodae</taxon>
        <taxon>Paniceae</taxon>
        <taxon>Melinidinae</taxon>
        <taxon>Urochloa</taxon>
    </lineage>
</organism>
<dbReference type="EMBL" id="OZ075119">
    <property type="protein sequence ID" value="CAL5095627.1"/>
    <property type="molecule type" value="Genomic_DNA"/>
</dbReference>
<sequence length="121" mass="12224">MALPTRRAGVLLQFLVVVLALAAAFISCAAAARAPGILQEVEAAAAPDQGQAPAAGSDAMSVEHVAVVDKSGGFFGIGHHGHHHYSSGHHRHRHNSAPGGRDGAWKAAGLAATVAAGAWLL</sequence>
<keyword evidence="3" id="KW-1185">Reference proteome</keyword>
<protein>
    <submittedName>
        <fullName evidence="2">Uncharacterized protein</fullName>
    </submittedName>
</protein>
<dbReference type="Proteomes" id="UP001497457">
    <property type="component" value="Chromosome 9rd"/>
</dbReference>